<accession>A0A8E2JVX2</accession>
<organism evidence="1 2">
    <name type="scientific">Glonium stellatum</name>
    <dbReference type="NCBI Taxonomy" id="574774"/>
    <lineage>
        <taxon>Eukaryota</taxon>
        <taxon>Fungi</taxon>
        <taxon>Dikarya</taxon>
        <taxon>Ascomycota</taxon>
        <taxon>Pezizomycotina</taxon>
        <taxon>Dothideomycetes</taxon>
        <taxon>Pleosporomycetidae</taxon>
        <taxon>Gloniales</taxon>
        <taxon>Gloniaceae</taxon>
        <taxon>Glonium</taxon>
    </lineage>
</organism>
<gene>
    <name evidence="1" type="ORF">AOQ84DRAFT_361339</name>
</gene>
<protein>
    <submittedName>
        <fullName evidence="1">Uncharacterized protein</fullName>
    </submittedName>
</protein>
<dbReference type="EMBL" id="KV749019">
    <property type="protein sequence ID" value="OCL11645.1"/>
    <property type="molecule type" value="Genomic_DNA"/>
</dbReference>
<name>A0A8E2JVX2_9PEZI</name>
<dbReference type="Proteomes" id="UP000250140">
    <property type="component" value="Unassembled WGS sequence"/>
</dbReference>
<dbReference type="AlphaFoldDB" id="A0A8E2JVX2"/>
<evidence type="ECO:0000313" key="2">
    <source>
        <dbReference type="Proteomes" id="UP000250140"/>
    </source>
</evidence>
<proteinExistence type="predicted"/>
<evidence type="ECO:0000313" key="1">
    <source>
        <dbReference type="EMBL" id="OCL11645.1"/>
    </source>
</evidence>
<sequence length="468" mass="53171">MAPAPYWTFQSHNNPYPWYTAQGLLISTWKYINQSQNSQATREQLRYFNFSGNMIRPILGIGQDPIADKLVALMDSRNTTNSLDAAIELWVRDFAATLFRTPEPTPDILEITVKALLGHLLGEDPVSLLGGDDDFINIASPSQRIQKFACRRLFKPSLVISTWDRDSIPATALFGRSEADMADEMEPLRMLLSIAAQQYRKNPNLEPFRVGVILRNFRRGAVRIYNAEISRRWMQTIMSSPPCYGTIPFLSGPPIMPGQFKVRMTPWFNARLHNTSQCGQVGRECLHKFAPRIDLNCDRECWVGVVAPLVALLEPFRPIIMRRWQGQCLELALSQSRFRPCNNLQEAHHSQKQERVPLKVHLDEPSPDATAMTDYLMDANQLSPTLTSGQEMQWLSTNDYQPGTIVQPASPSPHEIIGAIERHIEENLNQCQEESTGDANPHLDYFDSPGYFLCDDQDMELFPGLSYL</sequence>
<reference evidence="1 2" key="1">
    <citation type="journal article" date="2016" name="Nat. Commun.">
        <title>Ectomycorrhizal ecology is imprinted in the genome of the dominant symbiotic fungus Cenococcum geophilum.</title>
        <authorList>
            <consortium name="DOE Joint Genome Institute"/>
            <person name="Peter M."/>
            <person name="Kohler A."/>
            <person name="Ohm R.A."/>
            <person name="Kuo A."/>
            <person name="Krutzmann J."/>
            <person name="Morin E."/>
            <person name="Arend M."/>
            <person name="Barry K.W."/>
            <person name="Binder M."/>
            <person name="Choi C."/>
            <person name="Clum A."/>
            <person name="Copeland A."/>
            <person name="Grisel N."/>
            <person name="Haridas S."/>
            <person name="Kipfer T."/>
            <person name="LaButti K."/>
            <person name="Lindquist E."/>
            <person name="Lipzen A."/>
            <person name="Maire R."/>
            <person name="Meier B."/>
            <person name="Mihaltcheva S."/>
            <person name="Molinier V."/>
            <person name="Murat C."/>
            <person name="Poggeler S."/>
            <person name="Quandt C.A."/>
            <person name="Sperisen C."/>
            <person name="Tritt A."/>
            <person name="Tisserant E."/>
            <person name="Crous P.W."/>
            <person name="Henrissat B."/>
            <person name="Nehls U."/>
            <person name="Egli S."/>
            <person name="Spatafora J.W."/>
            <person name="Grigoriev I.V."/>
            <person name="Martin F.M."/>
        </authorList>
    </citation>
    <scope>NUCLEOTIDE SEQUENCE [LARGE SCALE GENOMIC DNA]</scope>
    <source>
        <strain evidence="1 2">CBS 207.34</strain>
    </source>
</reference>
<keyword evidence="2" id="KW-1185">Reference proteome</keyword>